<dbReference type="RefSeq" id="XP_009543474.1">
    <property type="nucleotide sequence ID" value="XM_009545179.1"/>
</dbReference>
<dbReference type="KEGG" id="hir:HETIRDRAFT_425366"/>
<feature type="region of interest" description="Disordered" evidence="1">
    <location>
        <begin position="252"/>
        <end position="281"/>
    </location>
</feature>
<dbReference type="InParanoid" id="W4KD86"/>
<feature type="compositionally biased region" description="Basic and acidic residues" evidence="1">
    <location>
        <begin position="264"/>
        <end position="273"/>
    </location>
</feature>
<dbReference type="GeneID" id="20674031"/>
<dbReference type="Proteomes" id="UP000030671">
    <property type="component" value="Unassembled WGS sequence"/>
</dbReference>
<sequence length="322" mass="37215">MEPQEALTSTHDYLLALSKRPERVFGSTKDIDISGRDTGWQDHKELSDMDVILLRDTWNRLGSLIPYHSGGFYIPGSLSPEARYTAYSVLQSKEFGIRHTDMQMSRFVVRWARPGDEQSDLTLALTGWEHAHRAPLWSCARMPPWLIPHIHPYELITWEGQRNVRHFIFQSIYHSDFIPRDAAWEWIVAYVYGHTERWFEGLLGSHWAFRDSAEVLLVRLREHWLRERPDVPFPLEVGGPYLSGVPVRPNVIAEQNRGRTQRRPGRESGDKPKLPLPLPVPPETNMTLAQMQATLMKLRGDVVYERVPWPEKGIGPDPNDVD</sequence>
<evidence type="ECO:0000256" key="1">
    <source>
        <dbReference type="SAM" id="MobiDB-lite"/>
    </source>
</evidence>
<dbReference type="HOGENOM" id="CLU_863454_0_0_1"/>
<protein>
    <submittedName>
        <fullName evidence="2">Uncharacterized protein</fullName>
    </submittedName>
</protein>
<name>W4KD86_HETIT</name>
<organism evidence="2 3">
    <name type="scientific">Heterobasidion irregulare (strain TC 32-1)</name>
    <dbReference type="NCBI Taxonomy" id="747525"/>
    <lineage>
        <taxon>Eukaryota</taxon>
        <taxon>Fungi</taxon>
        <taxon>Dikarya</taxon>
        <taxon>Basidiomycota</taxon>
        <taxon>Agaricomycotina</taxon>
        <taxon>Agaricomycetes</taxon>
        <taxon>Russulales</taxon>
        <taxon>Bondarzewiaceae</taxon>
        <taxon>Heterobasidion</taxon>
        <taxon>Heterobasidion annosum species complex</taxon>
    </lineage>
</organism>
<dbReference type="EMBL" id="KI925456">
    <property type="protein sequence ID" value="ETW83714.1"/>
    <property type="molecule type" value="Genomic_DNA"/>
</dbReference>
<keyword evidence="3" id="KW-1185">Reference proteome</keyword>
<dbReference type="eggNOG" id="ENOG502SPMD">
    <property type="taxonomic scope" value="Eukaryota"/>
</dbReference>
<gene>
    <name evidence="2" type="ORF">HETIRDRAFT_425366</name>
</gene>
<dbReference type="AlphaFoldDB" id="W4KD86"/>
<evidence type="ECO:0000313" key="3">
    <source>
        <dbReference type="Proteomes" id="UP000030671"/>
    </source>
</evidence>
<proteinExistence type="predicted"/>
<evidence type="ECO:0000313" key="2">
    <source>
        <dbReference type="EMBL" id="ETW83714.1"/>
    </source>
</evidence>
<accession>W4KD86</accession>
<dbReference type="OrthoDB" id="10003767at2759"/>
<reference evidence="2 3" key="1">
    <citation type="journal article" date="2012" name="New Phytol.">
        <title>Insight into trade-off between wood decay and parasitism from the genome of a fungal forest pathogen.</title>
        <authorList>
            <person name="Olson A."/>
            <person name="Aerts A."/>
            <person name="Asiegbu F."/>
            <person name="Belbahri L."/>
            <person name="Bouzid O."/>
            <person name="Broberg A."/>
            <person name="Canback B."/>
            <person name="Coutinho P.M."/>
            <person name="Cullen D."/>
            <person name="Dalman K."/>
            <person name="Deflorio G."/>
            <person name="van Diepen L.T."/>
            <person name="Dunand C."/>
            <person name="Duplessis S."/>
            <person name="Durling M."/>
            <person name="Gonthier P."/>
            <person name="Grimwood J."/>
            <person name="Fossdal C.G."/>
            <person name="Hansson D."/>
            <person name="Henrissat B."/>
            <person name="Hietala A."/>
            <person name="Himmelstrand K."/>
            <person name="Hoffmeister D."/>
            <person name="Hogberg N."/>
            <person name="James T.Y."/>
            <person name="Karlsson M."/>
            <person name="Kohler A."/>
            <person name="Kues U."/>
            <person name="Lee Y.H."/>
            <person name="Lin Y.C."/>
            <person name="Lind M."/>
            <person name="Lindquist E."/>
            <person name="Lombard V."/>
            <person name="Lucas S."/>
            <person name="Lunden K."/>
            <person name="Morin E."/>
            <person name="Murat C."/>
            <person name="Park J."/>
            <person name="Raffaello T."/>
            <person name="Rouze P."/>
            <person name="Salamov A."/>
            <person name="Schmutz J."/>
            <person name="Solheim H."/>
            <person name="Stahlberg J."/>
            <person name="Velez H."/>
            <person name="de Vries R.P."/>
            <person name="Wiebenga A."/>
            <person name="Woodward S."/>
            <person name="Yakovlev I."/>
            <person name="Garbelotto M."/>
            <person name="Martin F."/>
            <person name="Grigoriev I.V."/>
            <person name="Stenlid J."/>
        </authorList>
    </citation>
    <scope>NUCLEOTIDE SEQUENCE [LARGE SCALE GENOMIC DNA]</scope>
    <source>
        <strain evidence="2 3">TC 32-1</strain>
    </source>
</reference>